<name>A0AAF3F7J6_9BILA</name>
<dbReference type="PANTHER" id="PTHR37969">
    <property type="entry name" value="PROTEIN CBG07421-RELATED"/>
    <property type="match status" value="1"/>
</dbReference>
<accession>A0AAF3F7J6</accession>
<proteinExistence type="predicted"/>
<dbReference type="WBParaSite" id="MBELARI_LOCUS2792">
    <property type="protein sequence ID" value="MBELARI_LOCUS2792"/>
    <property type="gene ID" value="MBELARI_LOCUS2792"/>
</dbReference>
<organism evidence="1 2">
    <name type="scientific">Mesorhabditis belari</name>
    <dbReference type="NCBI Taxonomy" id="2138241"/>
    <lineage>
        <taxon>Eukaryota</taxon>
        <taxon>Metazoa</taxon>
        <taxon>Ecdysozoa</taxon>
        <taxon>Nematoda</taxon>
        <taxon>Chromadorea</taxon>
        <taxon>Rhabditida</taxon>
        <taxon>Rhabditina</taxon>
        <taxon>Rhabditomorpha</taxon>
        <taxon>Rhabditoidea</taxon>
        <taxon>Rhabditidae</taxon>
        <taxon>Mesorhabditinae</taxon>
        <taxon>Mesorhabditis</taxon>
    </lineage>
</organism>
<protein>
    <submittedName>
        <fullName evidence="2">Uncharacterized protein</fullName>
    </submittedName>
</protein>
<dbReference type="PANTHER" id="PTHR37969:SF3">
    <property type="entry name" value="PROTEIN CBG13131"/>
    <property type="match status" value="1"/>
</dbReference>
<reference evidence="2" key="1">
    <citation type="submission" date="2024-02" db="UniProtKB">
        <authorList>
            <consortium name="WormBaseParasite"/>
        </authorList>
    </citation>
    <scope>IDENTIFICATION</scope>
</reference>
<dbReference type="SUPFAM" id="SSF55149">
    <property type="entry name" value="Pepsin inhibitor-3"/>
    <property type="match status" value="1"/>
</dbReference>
<keyword evidence="1" id="KW-1185">Reference proteome</keyword>
<sequence>MLFLILWLTVTAEHIINEFSSRYGYIGPACAVEDGQLFLHGVLVRNLSDTEADEFKKLSENRQIADAPVIPPFCGGVDDSTEIVLKDCIVRNLHVYVGETLLRPLNNKERQKILSTINRRSSRAFNARSLFLRRFRNDLQQKRIKRESQPTGENISDLIHRYLKINSSITARFLPVVGQSAIFSPLNEWDPIAKKPISAPNSSEMFSFTKVTNSPTPIPPDTTKATNLTTSEYLKTLIPSRPTRSRSIAETTTSLEPIRRFGHFARKPPTRWDLMNASAQLSQYAKTRKETKSEETVNDPTILSIIASFKS</sequence>
<dbReference type="AlphaFoldDB" id="A0AAF3F7J6"/>
<evidence type="ECO:0000313" key="2">
    <source>
        <dbReference type="WBParaSite" id="MBELARI_LOCUS2792"/>
    </source>
</evidence>
<dbReference type="InterPro" id="IPR051901">
    <property type="entry name" value="Protease_Inhibitor_I33"/>
</dbReference>
<dbReference type="Proteomes" id="UP000887575">
    <property type="component" value="Unassembled WGS sequence"/>
</dbReference>
<evidence type="ECO:0000313" key="1">
    <source>
        <dbReference type="Proteomes" id="UP000887575"/>
    </source>
</evidence>